<protein>
    <submittedName>
        <fullName evidence="7">Oligosaccharide flippase family protein</fullName>
    </submittedName>
</protein>
<feature type="transmembrane region" description="Helical" evidence="6">
    <location>
        <begin position="193"/>
        <end position="212"/>
    </location>
</feature>
<keyword evidence="5 6" id="KW-0472">Membrane</keyword>
<accession>A0ABU4DVZ3</accession>
<dbReference type="InterPro" id="IPR002797">
    <property type="entry name" value="Polysacc_synth"/>
</dbReference>
<feature type="transmembrane region" description="Helical" evidence="6">
    <location>
        <begin position="416"/>
        <end position="437"/>
    </location>
</feature>
<evidence type="ECO:0000313" key="8">
    <source>
        <dbReference type="Proteomes" id="UP001276150"/>
    </source>
</evidence>
<name>A0ABU4DVZ3_9DEIO</name>
<dbReference type="EMBL" id="JAPMIV010000043">
    <property type="protein sequence ID" value="MDV6376025.1"/>
    <property type="molecule type" value="Genomic_DNA"/>
</dbReference>
<reference evidence="7 8" key="1">
    <citation type="submission" date="2022-11" db="EMBL/GenBank/DDBJ databases">
        <title>Deinococcus ZS9-10, Low Temperature and Draught-tolerating, UV-resistant Bacteria from Continental Antarctica.</title>
        <authorList>
            <person name="Cheng L."/>
        </authorList>
    </citation>
    <scope>NUCLEOTIDE SEQUENCE [LARGE SCALE GENOMIC DNA]</scope>
    <source>
        <strain evidence="7 8">ZS9-10</strain>
    </source>
</reference>
<feature type="transmembrane region" description="Helical" evidence="6">
    <location>
        <begin position="167"/>
        <end position="187"/>
    </location>
</feature>
<evidence type="ECO:0000256" key="1">
    <source>
        <dbReference type="ARBA" id="ARBA00004651"/>
    </source>
</evidence>
<dbReference type="InterPro" id="IPR050833">
    <property type="entry name" value="Poly_Biosynth_Transport"/>
</dbReference>
<dbReference type="PANTHER" id="PTHR30250:SF11">
    <property type="entry name" value="O-ANTIGEN TRANSPORTER-RELATED"/>
    <property type="match status" value="1"/>
</dbReference>
<feature type="transmembrane region" description="Helical" evidence="6">
    <location>
        <begin position="318"/>
        <end position="340"/>
    </location>
</feature>
<feature type="transmembrane region" description="Helical" evidence="6">
    <location>
        <begin position="134"/>
        <end position="155"/>
    </location>
</feature>
<feature type="transmembrane region" description="Helical" evidence="6">
    <location>
        <begin position="392"/>
        <end position="410"/>
    </location>
</feature>
<dbReference type="RefSeq" id="WP_317641375.1">
    <property type="nucleotide sequence ID" value="NZ_JAPMIV010000043.1"/>
</dbReference>
<organism evidence="7 8">
    <name type="scientific">Deinococcus arenicola</name>
    <dbReference type="NCBI Taxonomy" id="2994950"/>
    <lineage>
        <taxon>Bacteria</taxon>
        <taxon>Thermotogati</taxon>
        <taxon>Deinococcota</taxon>
        <taxon>Deinococci</taxon>
        <taxon>Deinococcales</taxon>
        <taxon>Deinococcaceae</taxon>
        <taxon>Deinococcus</taxon>
    </lineage>
</organism>
<evidence type="ECO:0000256" key="5">
    <source>
        <dbReference type="ARBA" id="ARBA00023136"/>
    </source>
</evidence>
<comment type="subcellular location">
    <subcellularLocation>
        <location evidence="1">Cell membrane</location>
        <topology evidence="1">Multi-pass membrane protein</topology>
    </subcellularLocation>
</comment>
<feature type="transmembrane region" description="Helical" evidence="6">
    <location>
        <begin position="24"/>
        <end position="42"/>
    </location>
</feature>
<dbReference type="PANTHER" id="PTHR30250">
    <property type="entry name" value="PST FAMILY PREDICTED COLANIC ACID TRANSPORTER"/>
    <property type="match status" value="1"/>
</dbReference>
<keyword evidence="4 6" id="KW-1133">Transmembrane helix</keyword>
<evidence type="ECO:0000256" key="6">
    <source>
        <dbReference type="SAM" id="Phobius"/>
    </source>
</evidence>
<keyword evidence="3 6" id="KW-0812">Transmembrane</keyword>
<gene>
    <name evidence="7" type="ORF">ORD21_15610</name>
</gene>
<feature type="transmembrane region" description="Helical" evidence="6">
    <location>
        <begin position="101"/>
        <end position="122"/>
    </location>
</feature>
<sequence length="456" mass="49155">MPTLPPRLQALRSSSVLRYGLTNLLPRSVAILITLIVTPLAISRLGLLEYGVWALATLVPNLVPTPDLGLTNGVVNEVARTHQRDGHLRSERGRLLGLKKLLGLIAIVWLALGAGGLAVYTFAGGASDVAPLKVYTALLLALAIFVVGIPPTLWNKAQLAQERGHEYLAWEGVGKVTSLVASVLVLLLVPNLYLLIIATMLPSVIASLINGWRYQRSELGPAAAGEPSMSLRQIIQQNRAVFSAGKFFVLFQVAFLLGTAMDPFIIKNLLGTRDVAYLTLARRPFEALPLVVTLFSTALWPVFYRLNAANQVGEVKRLLLRIGGGTVLLLALLSGAILLFSGPIYRYLGNGAVNIRVGDLLWIALSISAVTLVIICNNYLNAMHLLRQQAFVQVGAAVTGLVCKVISLRVGGLPAYFATAAVVYFTLALLPSLWLTLQHLQLRQRQAAEGNTSAQS</sequence>
<evidence type="ECO:0000313" key="7">
    <source>
        <dbReference type="EMBL" id="MDV6376025.1"/>
    </source>
</evidence>
<feature type="transmembrane region" description="Helical" evidence="6">
    <location>
        <begin position="360"/>
        <end position="380"/>
    </location>
</feature>
<evidence type="ECO:0000256" key="4">
    <source>
        <dbReference type="ARBA" id="ARBA00022989"/>
    </source>
</evidence>
<comment type="caution">
    <text evidence="7">The sequence shown here is derived from an EMBL/GenBank/DDBJ whole genome shotgun (WGS) entry which is preliminary data.</text>
</comment>
<proteinExistence type="predicted"/>
<feature type="transmembrane region" description="Helical" evidence="6">
    <location>
        <begin position="247"/>
        <end position="266"/>
    </location>
</feature>
<evidence type="ECO:0000256" key="3">
    <source>
        <dbReference type="ARBA" id="ARBA00022692"/>
    </source>
</evidence>
<keyword evidence="8" id="KW-1185">Reference proteome</keyword>
<dbReference type="Proteomes" id="UP001276150">
    <property type="component" value="Unassembled WGS sequence"/>
</dbReference>
<feature type="transmembrane region" description="Helical" evidence="6">
    <location>
        <begin position="286"/>
        <end position="306"/>
    </location>
</feature>
<evidence type="ECO:0000256" key="2">
    <source>
        <dbReference type="ARBA" id="ARBA00022475"/>
    </source>
</evidence>
<keyword evidence="2" id="KW-1003">Cell membrane</keyword>
<dbReference type="Pfam" id="PF01943">
    <property type="entry name" value="Polysacc_synt"/>
    <property type="match status" value="1"/>
</dbReference>